<dbReference type="RefSeq" id="WP_378093094.1">
    <property type="nucleotide sequence ID" value="NZ_JBHSEP010000002.1"/>
</dbReference>
<dbReference type="SUPFAM" id="SSF49265">
    <property type="entry name" value="Fibronectin type III"/>
    <property type="match status" value="5"/>
</dbReference>
<dbReference type="InterPro" id="IPR036116">
    <property type="entry name" value="FN3_sf"/>
</dbReference>
<feature type="domain" description="Fibronectin type-III" evidence="3">
    <location>
        <begin position="988"/>
        <end position="1071"/>
    </location>
</feature>
<protein>
    <submittedName>
        <fullName evidence="4">Fibronectin type III domain-containing protein</fullName>
    </submittedName>
</protein>
<evidence type="ECO:0000313" key="5">
    <source>
        <dbReference type="Proteomes" id="UP001596028"/>
    </source>
</evidence>
<dbReference type="InterPro" id="IPR050617">
    <property type="entry name" value="E3_ligase_FN3/SPRY"/>
</dbReference>
<dbReference type="InterPro" id="IPR013783">
    <property type="entry name" value="Ig-like_fold"/>
</dbReference>
<comment type="caution">
    <text evidence="4">The sequence shown here is derived from an EMBL/GenBank/DDBJ whole genome shotgun (WGS) entry which is preliminary data.</text>
</comment>
<proteinExistence type="predicted"/>
<feature type="domain" description="Fibronectin type-III" evidence="3">
    <location>
        <begin position="904"/>
        <end position="987"/>
    </location>
</feature>
<gene>
    <name evidence="4" type="ORF">ACFO3S_05420</name>
</gene>
<dbReference type="EMBL" id="JBHSEP010000002">
    <property type="protein sequence ID" value="MFC4597670.1"/>
    <property type="molecule type" value="Genomic_DNA"/>
</dbReference>
<dbReference type="SMART" id="SM00060">
    <property type="entry name" value="FN3"/>
    <property type="match status" value="8"/>
</dbReference>
<sequence length="1352" mass="147064">MSYQKTLSALWISLFLVLSLSHQSSYASGQSGEMQASTATASTMLDDKTGRKELVEERTANTKHYLLENGSRQMVSTLEPQHYLDQNGNWQDIIPTLIEEAEIQDLNMPMSREVFSEVKQMIKKNKELNRQKTFDDDNTSYKALQVPFNVSLPKNFQQGYRIQKGQDQLTFKPIGANKAKANLTDKQTLTYVDVWESTDVSLKVLGGGVKETFILKDKNAPLTFSFEVEGDFNPELATDQLFVLPAWLIDANGTFRSVEQVLRKQGNKQYIDLTVDDSGLVYPIEVDPTVTTSVTQIANQFAYPYVSGGLSYSSPASGIYVGGKAYTYGSIGFMNFDLSSIEGVVQSAYLTLNRSKSHRDDHALTIEFYINSSPWSPSDPSQVPGQGQLINIVNTTGATNSYVPPTIVTGMETYVRHVLAGNPNYGIKLFPRLTDTETLRYYFSPTLTITYTPIPKITEVVAPVGNQFFGPNDNSFIPIIKVTGPDATPLTAAYYLDNEASPRETKSVSNPQTAQTVSFSAMNIGALAEGKHTFRFTVSNGRQTGQKSVDVYVDKTAPSLGSVNITSTSSSVSISGSASDGGSGLEASAYRYTVGTMTSGWTSQTSYTVSNLMPNTVYQVKFEARDKVGLVSSREQQIYTAAQNPALSITRSMETSLDLSINDTNPVETKYVIQAGDRYVNANGTLTAAPVWFAPVNKKITVTGLTANTSYALKVKARNGAGVETATSAVLTGMTLAAPPTAITPIAKQRSITLSWPAISGAMGYDVEADGAIIPNGASATYVHNNLAPNTPHKYRVRVINAGGTGNWSPLITVYTLPNPPPIPVNIQTTSTQTEVTVTWDTSVAADGYDIEADGKVIDAGNLSSYVDKGLQPLTKHTYRVRAKNAGGASEWSSAVTSITLPYPPSVPEQLAAQPTIHRITVNWAPVDGADRYEIEADGAILDNGTRTTYIHEGLDPLSGHSYRVRAVNAGGTSPWSLPLDVTTHPEKPDIPTNIMMTADETAISLIWYEVPHAESYDIEINGITIMNSTSAQFIHTGLSPDSRHKYRIRAVNISGKSEWSNPVAMKTLPGQSDTSDFLTNIAAVVTNSSITLSWDAVAPEAEYEVEADGVIVDNGSSTLFQQTGLPPNEYHTYKIRLKQSGTSGVWVAVLSLSTLPNPPDAPGQLEAFPTNDSIELRWGRVEGATGYDIEIDGKTVDGGYNTIYLDEGLSPGTTHTYRVRAKNMTGVTAWSPVLVTSTTNPDYRVQVVQGQAFHFSLLAFDVKDFSERKFIVTYNPDELEVIDLYSFTPEKNVQSTGTIPGSPLSVKNVPGMIEFRVHQSVAPGTVWSGEITSIVFKSKIDGQSFIQFRVE</sequence>
<reference evidence="5" key="1">
    <citation type="journal article" date="2019" name="Int. J. Syst. Evol. Microbiol.">
        <title>The Global Catalogue of Microorganisms (GCM) 10K type strain sequencing project: providing services to taxonomists for standard genome sequencing and annotation.</title>
        <authorList>
            <consortium name="The Broad Institute Genomics Platform"/>
            <consortium name="The Broad Institute Genome Sequencing Center for Infectious Disease"/>
            <person name="Wu L."/>
            <person name="Ma J."/>
        </authorList>
    </citation>
    <scope>NUCLEOTIDE SEQUENCE [LARGE SCALE GENOMIC DNA]</scope>
    <source>
        <strain evidence="5">CCUG 49571</strain>
    </source>
</reference>
<dbReference type="Pfam" id="PF00041">
    <property type="entry name" value="fn3"/>
    <property type="match status" value="2"/>
</dbReference>
<feature type="compositionally biased region" description="Polar residues" evidence="1">
    <location>
        <begin position="28"/>
        <end position="43"/>
    </location>
</feature>
<feature type="domain" description="Fibronectin type-III" evidence="3">
    <location>
        <begin position="557"/>
        <end position="643"/>
    </location>
</feature>
<feature type="region of interest" description="Disordered" evidence="1">
    <location>
        <begin position="28"/>
        <end position="50"/>
    </location>
</feature>
<dbReference type="Proteomes" id="UP001596028">
    <property type="component" value="Unassembled WGS sequence"/>
</dbReference>
<dbReference type="InterPro" id="IPR003961">
    <property type="entry name" value="FN3_dom"/>
</dbReference>
<name>A0ABV9F9E0_9BACL</name>
<feature type="chain" id="PRO_5045888564" evidence="2">
    <location>
        <begin position="28"/>
        <end position="1352"/>
    </location>
</feature>
<feature type="domain" description="Fibronectin type-III" evidence="3">
    <location>
        <begin position="736"/>
        <end position="819"/>
    </location>
</feature>
<dbReference type="PANTHER" id="PTHR24099">
    <property type="entry name" value="E3 UBIQUITIN-PROTEIN LIGASE TRIM36-RELATED"/>
    <property type="match status" value="1"/>
</dbReference>
<dbReference type="CDD" id="cd00063">
    <property type="entry name" value="FN3"/>
    <property type="match status" value="5"/>
</dbReference>
<dbReference type="PROSITE" id="PS50853">
    <property type="entry name" value="FN3"/>
    <property type="match status" value="6"/>
</dbReference>
<keyword evidence="5" id="KW-1185">Reference proteome</keyword>
<feature type="domain" description="Fibronectin type-III" evidence="3">
    <location>
        <begin position="821"/>
        <end position="903"/>
    </location>
</feature>
<keyword evidence="2" id="KW-0732">Signal</keyword>
<evidence type="ECO:0000313" key="4">
    <source>
        <dbReference type="EMBL" id="MFC4597670.1"/>
    </source>
</evidence>
<organism evidence="4 5">
    <name type="scientific">Cohnella hongkongensis</name>
    <dbReference type="NCBI Taxonomy" id="178337"/>
    <lineage>
        <taxon>Bacteria</taxon>
        <taxon>Bacillati</taxon>
        <taxon>Bacillota</taxon>
        <taxon>Bacilli</taxon>
        <taxon>Bacillales</taxon>
        <taxon>Paenibacillaceae</taxon>
        <taxon>Cohnella</taxon>
    </lineage>
</organism>
<feature type="signal peptide" evidence="2">
    <location>
        <begin position="1"/>
        <end position="27"/>
    </location>
</feature>
<dbReference type="Gene3D" id="2.60.40.10">
    <property type="entry name" value="Immunoglobulins"/>
    <property type="match status" value="8"/>
</dbReference>
<dbReference type="PANTHER" id="PTHR24099:SF11">
    <property type="entry name" value="FIBRONECTIN TYPE III DOMAIN-CONTAINING 3BA-RELATED"/>
    <property type="match status" value="1"/>
</dbReference>
<evidence type="ECO:0000256" key="1">
    <source>
        <dbReference type="SAM" id="MobiDB-lite"/>
    </source>
</evidence>
<evidence type="ECO:0000256" key="2">
    <source>
        <dbReference type="SAM" id="SignalP"/>
    </source>
</evidence>
<evidence type="ECO:0000259" key="3">
    <source>
        <dbReference type="PROSITE" id="PS50853"/>
    </source>
</evidence>
<feature type="domain" description="Fibronectin type-III" evidence="3">
    <location>
        <begin position="1159"/>
        <end position="1243"/>
    </location>
</feature>
<accession>A0ABV9F9E0</accession>